<dbReference type="InterPro" id="IPR036188">
    <property type="entry name" value="FAD/NAD-bd_sf"/>
</dbReference>
<dbReference type="RefSeq" id="WP_149785375.1">
    <property type="nucleotide sequence ID" value="NZ_BAAADP010000003.1"/>
</dbReference>
<reference evidence="3 4" key="1">
    <citation type="submission" date="2016-10" db="EMBL/GenBank/DDBJ databases">
        <authorList>
            <person name="Varghese N."/>
            <person name="Submissions S."/>
        </authorList>
    </citation>
    <scope>NUCLEOTIDE SEQUENCE [LARGE SCALE GENOMIC DNA]</scope>
    <source>
        <strain evidence="3 4">CGMCC 1.6377</strain>
    </source>
</reference>
<dbReference type="Gene3D" id="3.50.50.60">
    <property type="entry name" value="FAD/NAD(P)-binding domain"/>
    <property type="match status" value="1"/>
</dbReference>
<dbReference type="PANTHER" id="PTHR13847">
    <property type="entry name" value="SARCOSINE DEHYDROGENASE-RELATED"/>
    <property type="match status" value="1"/>
</dbReference>
<evidence type="ECO:0000259" key="2">
    <source>
        <dbReference type="Pfam" id="PF01266"/>
    </source>
</evidence>
<dbReference type="Proteomes" id="UP000323537">
    <property type="component" value="Unassembled WGS sequence"/>
</dbReference>
<sequence>MDPIVIVGGGIVGVDLAYRLRDHPRPVVLYERDALGSGTTADSVAIFVRHQSSPDRLSHELRERAWDHYEPLVEDGTFDFERIGTLEVARTDRELAGIREAAETLSEFGVEASVLDPAELADHGLDPDAVAGAMWTPNDGYLDPAEIVQYHAGEAADAGVTIETGTAVTDVRVEDGSVVGVETADGTRPAAAVVNAAGPWAPTVNDTAGVSLPFRHNRGPVVVLGKDDPFSLPFVQFGDGLYVRGEGRNQAFGGSFGASYGDAGRLDPTDARSVGHDFYLEIGERIEAAIPRLEGAEVVTDWVGVRTLTPDGVPVVGETEVDDFYVAVGMNGLGVTLAPAVGEFLAKRIAGETVDPEIAAYLSPGRFA</sequence>
<gene>
    <name evidence="3" type="ORF">SAMN04488066_12115</name>
</gene>
<dbReference type="OrthoDB" id="168391at2157"/>
<keyword evidence="1" id="KW-0560">Oxidoreductase</keyword>
<dbReference type="EMBL" id="FOPZ01000021">
    <property type="protein sequence ID" value="SFH71990.1"/>
    <property type="molecule type" value="Genomic_DNA"/>
</dbReference>
<evidence type="ECO:0000256" key="1">
    <source>
        <dbReference type="ARBA" id="ARBA00023002"/>
    </source>
</evidence>
<evidence type="ECO:0000313" key="4">
    <source>
        <dbReference type="Proteomes" id="UP000323537"/>
    </source>
</evidence>
<dbReference type="AlphaFoldDB" id="A0A1I3CBR0"/>
<accession>A0A1I3CBR0</accession>
<dbReference type="SUPFAM" id="SSF51905">
    <property type="entry name" value="FAD/NAD(P)-binding domain"/>
    <property type="match status" value="1"/>
</dbReference>
<dbReference type="GO" id="GO:0016491">
    <property type="term" value="F:oxidoreductase activity"/>
    <property type="evidence" value="ECO:0007669"/>
    <property type="project" value="UniProtKB-KW"/>
</dbReference>
<dbReference type="Pfam" id="PF01266">
    <property type="entry name" value="DAO"/>
    <property type="match status" value="1"/>
</dbReference>
<organism evidence="3 4">
    <name type="scientific">Halorubrum aquaticum</name>
    <dbReference type="NCBI Taxonomy" id="387340"/>
    <lineage>
        <taxon>Archaea</taxon>
        <taxon>Methanobacteriati</taxon>
        <taxon>Methanobacteriota</taxon>
        <taxon>Stenosarchaea group</taxon>
        <taxon>Halobacteria</taxon>
        <taxon>Halobacteriales</taxon>
        <taxon>Haloferacaceae</taxon>
        <taxon>Halorubrum</taxon>
    </lineage>
</organism>
<protein>
    <submittedName>
        <fullName evidence="3">Sarcosine oxidase subunit beta</fullName>
    </submittedName>
</protein>
<keyword evidence="4" id="KW-1185">Reference proteome</keyword>
<dbReference type="PANTHER" id="PTHR13847:SF289">
    <property type="entry name" value="GLYCINE OXIDASE"/>
    <property type="match status" value="1"/>
</dbReference>
<dbReference type="GO" id="GO:0005737">
    <property type="term" value="C:cytoplasm"/>
    <property type="evidence" value="ECO:0007669"/>
    <property type="project" value="TreeGrafter"/>
</dbReference>
<name>A0A1I3CBR0_9EURY</name>
<dbReference type="InterPro" id="IPR006076">
    <property type="entry name" value="FAD-dep_OxRdtase"/>
</dbReference>
<evidence type="ECO:0000313" key="3">
    <source>
        <dbReference type="EMBL" id="SFH71990.1"/>
    </source>
</evidence>
<feature type="domain" description="FAD dependent oxidoreductase" evidence="2">
    <location>
        <begin position="4"/>
        <end position="348"/>
    </location>
</feature>
<proteinExistence type="predicted"/>
<dbReference type="Gene3D" id="3.30.9.10">
    <property type="entry name" value="D-Amino Acid Oxidase, subunit A, domain 2"/>
    <property type="match status" value="1"/>
</dbReference>